<feature type="transmembrane region" description="Helical" evidence="1">
    <location>
        <begin position="127"/>
        <end position="156"/>
    </location>
</feature>
<keyword evidence="1" id="KW-0812">Transmembrane</keyword>
<keyword evidence="1" id="KW-1133">Transmembrane helix</keyword>
<dbReference type="KEGG" id="moj:D7D94_10235"/>
<name>A0A6I6DSS8_9MICO</name>
<accession>A0A6I6DSS8</accession>
<dbReference type="EMBL" id="CP032550">
    <property type="protein sequence ID" value="QGU28005.1"/>
    <property type="molecule type" value="Genomic_DNA"/>
</dbReference>
<feature type="transmembrane region" description="Helical" evidence="1">
    <location>
        <begin position="251"/>
        <end position="269"/>
    </location>
</feature>
<feature type="transmembrane region" description="Helical" evidence="1">
    <location>
        <begin position="40"/>
        <end position="64"/>
    </location>
</feature>
<feature type="transmembrane region" description="Helical" evidence="1">
    <location>
        <begin position="168"/>
        <end position="192"/>
    </location>
</feature>
<evidence type="ECO:0008006" key="4">
    <source>
        <dbReference type="Google" id="ProtNLM"/>
    </source>
</evidence>
<sequence>MTTATAAPRRAASLGTPRLSFSHLMRAEWISLRSLRATTISLLIGGVLSLLIAVGFSLMLAAMARDQGAGLAAMPSADTMGTNAVLITQLVAVVIGVAAYAKEHATGSLRTQLAAAPRRVSMLGAKAAVVALAMFVWSAIVLALSFVGVAVVYAAFDFPLQLSAARVVVPILGGAALVALSGILGLGVGALLRSENWSVTVVLVFLLLVPTVLMSLPFEWAPQVADLLMGETGSALYTVPAAFDADVVRDILLTIAWPAAALIAGMAVVRRRDA</sequence>
<evidence type="ECO:0000313" key="2">
    <source>
        <dbReference type="EMBL" id="QGU28005.1"/>
    </source>
</evidence>
<dbReference type="OrthoDB" id="5075680at2"/>
<keyword evidence="3" id="KW-1185">Reference proteome</keyword>
<evidence type="ECO:0000313" key="3">
    <source>
        <dbReference type="Proteomes" id="UP000422989"/>
    </source>
</evidence>
<feature type="transmembrane region" description="Helical" evidence="1">
    <location>
        <begin position="199"/>
        <end position="218"/>
    </location>
</feature>
<dbReference type="Proteomes" id="UP000422989">
    <property type="component" value="Chromosome"/>
</dbReference>
<protein>
    <recommendedName>
        <fullName evidence="4">ABC transporter permease</fullName>
    </recommendedName>
</protein>
<dbReference type="RefSeq" id="WP_156242509.1">
    <property type="nucleotide sequence ID" value="NZ_BAAAZL010000004.1"/>
</dbReference>
<reference evidence="2 3" key="1">
    <citation type="submission" date="2018-09" db="EMBL/GenBank/DDBJ databases">
        <title>Whole genome sequencing of Microbacterium oryzae strain MB-10T.</title>
        <authorList>
            <person name="Das S.K."/>
        </authorList>
    </citation>
    <scope>NUCLEOTIDE SEQUENCE [LARGE SCALE GENOMIC DNA]</scope>
    <source>
        <strain evidence="2 3">MB-10</strain>
    </source>
</reference>
<proteinExistence type="predicted"/>
<dbReference type="AlphaFoldDB" id="A0A6I6DSS8"/>
<gene>
    <name evidence="2" type="ORF">D7D94_10235</name>
</gene>
<evidence type="ECO:0000256" key="1">
    <source>
        <dbReference type="SAM" id="Phobius"/>
    </source>
</evidence>
<keyword evidence="1" id="KW-0472">Membrane</keyword>
<organism evidence="2 3">
    <name type="scientific">Microbacterium oryzae</name>
    <dbReference type="NCBI Taxonomy" id="743009"/>
    <lineage>
        <taxon>Bacteria</taxon>
        <taxon>Bacillati</taxon>
        <taxon>Actinomycetota</taxon>
        <taxon>Actinomycetes</taxon>
        <taxon>Micrococcales</taxon>
        <taxon>Microbacteriaceae</taxon>
        <taxon>Microbacterium</taxon>
    </lineage>
</organism>
<feature type="transmembrane region" description="Helical" evidence="1">
    <location>
        <begin position="84"/>
        <end position="101"/>
    </location>
</feature>